<dbReference type="InterPro" id="IPR036691">
    <property type="entry name" value="Endo/exonu/phosph_ase_sf"/>
</dbReference>
<dbReference type="PRINTS" id="PR00130">
    <property type="entry name" value="DNASEI"/>
</dbReference>
<keyword evidence="1" id="KW-0540">Nuclease</keyword>
<protein>
    <submittedName>
        <fullName evidence="3">Endo/exonuclease/phosphatase domain-containing protein</fullName>
    </submittedName>
</protein>
<dbReference type="GO" id="GO:0006308">
    <property type="term" value="P:DNA catabolic process"/>
    <property type="evidence" value="ECO:0007669"/>
    <property type="project" value="InterPro"/>
</dbReference>
<dbReference type="GO" id="GO:0003677">
    <property type="term" value="F:DNA binding"/>
    <property type="evidence" value="ECO:0007669"/>
    <property type="project" value="TreeGrafter"/>
</dbReference>
<sequence length="292" mass="32439">LRVGVLAVHISPKAVKMEMEALHDVAPECEAAADTQNLILLGDMNADCGYLSKRDRVGLRLRTDHRYKWLIQDGMDTTVAESNCTYDSLFPRPPIRFCTSMHSIPYSVVLSALSAQRLRILAIAAAAAAAAAVAAVAATLSTQCQEVELKITEHRVDNVKIRSLFSSYTSSYFDVIFDSCLMEADGMLGQIIGGVKRWRPLAWTEAMPLRKNTEVHHQIPAKAKLRSNRHNAARRITLSANEMEKNGVIVKGSVLDKRIPSACPYNFDKVYDLPPSKAKRVSDHYPVEFEIN</sequence>
<reference evidence="3" key="1">
    <citation type="submission" date="2017-02" db="UniProtKB">
        <authorList>
            <consortium name="WormBaseParasite"/>
        </authorList>
    </citation>
    <scope>IDENTIFICATION</scope>
</reference>
<dbReference type="InterPro" id="IPR016202">
    <property type="entry name" value="DNase_I"/>
</dbReference>
<dbReference type="GO" id="GO:0004530">
    <property type="term" value="F:deoxyribonuclease I activity"/>
    <property type="evidence" value="ECO:0007669"/>
    <property type="project" value="TreeGrafter"/>
</dbReference>
<dbReference type="AlphaFoldDB" id="A0A0R3WA03"/>
<dbReference type="SUPFAM" id="SSF56219">
    <property type="entry name" value="DNase I-like"/>
    <property type="match status" value="1"/>
</dbReference>
<evidence type="ECO:0000256" key="1">
    <source>
        <dbReference type="ARBA" id="ARBA00022722"/>
    </source>
</evidence>
<dbReference type="GO" id="GO:0005634">
    <property type="term" value="C:nucleus"/>
    <property type="evidence" value="ECO:0007669"/>
    <property type="project" value="TreeGrafter"/>
</dbReference>
<evidence type="ECO:0000256" key="2">
    <source>
        <dbReference type="ARBA" id="ARBA00022801"/>
    </source>
</evidence>
<dbReference type="STRING" id="60517.A0A0R3WA03"/>
<dbReference type="PANTHER" id="PTHR11371:SF29">
    <property type="entry name" value="DEOXYRIBONUCLEASE-1-LIKE 2"/>
    <property type="match status" value="1"/>
</dbReference>
<dbReference type="WBParaSite" id="TASK_0000733001-mRNA-1">
    <property type="protein sequence ID" value="TASK_0000733001-mRNA-1"/>
    <property type="gene ID" value="TASK_0000733001"/>
</dbReference>
<accession>A0A0R3WA03</accession>
<dbReference type="Gene3D" id="3.60.10.10">
    <property type="entry name" value="Endonuclease/exonuclease/phosphatase"/>
    <property type="match status" value="2"/>
</dbReference>
<proteinExistence type="predicted"/>
<dbReference type="PANTHER" id="PTHR11371">
    <property type="entry name" value="DEOXYRIBONUCLEASE"/>
    <property type="match status" value="1"/>
</dbReference>
<name>A0A0R3WA03_TAEAS</name>
<evidence type="ECO:0000313" key="3">
    <source>
        <dbReference type="WBParaSite" id="TASK_0000733001-mRNA-1"/>
    </source>
</evidence>
<organism evidence="3">
    <name type="scientific">Taenia asiatica</name>
    <name type="common">Asian tapeworm</name>
    <dbReference type="NCBI Taxonomy" id="60517"/>
    <lineage>
        <taxon>Eukaryota</taxon>
        <taxon>Metazoa</taxon>
        <taxon>Spiralia</taxon>
        <taxon>Lophotrochozoa</taxon>
        <taxon>Platyhelminthes</taxon>
        <taxon>Cestoda</taxon>
        <taxon>Eucestoda</taxon>
        <taxon>Cyclophyllidea</taxon>
        <taxon>Taeniidae</taxon>
        <taxon>Taenia</taxon>
    </lineage>
</organism>
<keyword evidence="2" id="KW-0378">Hydrolase</keyword>